<keyword evidence="3" id="KW-1185">Reference proteome</keyword>
<dbReference type="HOGENOM" id="CLU_030805_1_1_6"/>
<protein>
    <submittedName>
        <fullName evidence="2">Competence/damage-inducible protein CinA domain protein</fullName>
    </submittedName>
</protein>
<name>A4BU35_9GAMM</name>
<dbReference type="Pfam" id="PF02464">
    <property type="entry name" value="CinA"/>
    <property type="match status" value="1"/>
</dbReference>
<dbReference type="Proteomes" id="UP000003374">
    <property type="component" value="Unassembled WGS sequence"/>
</dbReference>
<gene>
    <name evidence="2" type="ORF">NB231_12501</name>
</gene>
<dbReference type="InterPro" id="IPR036653">
    <property type="entry name" value="CinA-like_C"/>
</dbReference>
<sequence>MITGERDLSELAQRVGRLLEARRLRLTTAESCTGGWIAKVLTDVPGCSRWFDRGLVTYSNAAKVELLDVPSRTLTAYGAVSQEVAVAMARGALTRGAAEVSVAVTGIAGPEGGTPAKPVGLVWLAWYRAGTVPVTEGTHFQGEREGIRRQAVAAALQGLIELLR</sequence>
<reference evidence="2 3" key="1">
    <citation type="submission" date="2006-02" db="EMBL/GenBank/DDBJ databases">
        <authorList>
            <person name="Waterbury J."/>
            <person name="Ferriera S."/>
            <person name="Johnson J."/>
            <person name="Kravitz S."/>
            <person name="Halpern A."/>
            <person name="Remington K."/>
            <person name="Beeson K."/>
            <person name="Tran B."/>
            <person name="Rogers Y.-H."/>
            <person name="Friedman R."/>
            <person name="Venter J.C."/>
        </authorList>
    </citation>
    <scope>NUCLEOTIDE SEQUENCE [LARGE SCALE GENOMIC DNA]</scope>
    <source>
        <strain evidence="2 3">Nb-231</strain>
    </source>
</reference>
<dbReference type="Gene3D" id="3.90.950.20">
    <property type="entry name" value="CinA-like"/>
    <property type="match status" value="1"/>
</dbReference>
<feature type="domain" description="CinA C-terminal" evidence="1">
    <location>
        <begin position="10"/>
        <end position="162"/>
    </location>
</feature>
<dbReference type="SUPFAM" id="SSF142433">
    <property type="entry name" value="CinA-like"/>
    <property type="match status" value="1"/>
</dbReference>
<organism evidence="2 3">
    <name type="scientific">Nitrococcus mobilis Nb-231</name>
    <dbReference type="NCBI Taxonomy" id="314278"/>
    <lineage>
        <taxon>Bacteria</taxon>
        <taxon>Pseudomonadati</taxon>
        <taxon>Pseudomonadota</taxon>
        <taxon>Gammaproteobacteria</taxon>
        <taxon>Chromatiales</taxon>
        <taxon>Ectothiorhodospiraceae</taxon>
        <taxon>Nitrococcus</taxon>
    </lineage>
</organism>
<comment type="caution">
    <text evidence="2">The sequence shown here is derived from an EMBL/GenBank/DDBJ whole genome shotgun (WGS) entry which is preliminary data.</text>
</comment>
<dbReference type="EMBL" id="AAOF01000017">
    <property type="protein sequence ID" value="EAR20709.1"/>
    <property type="molecule type" value="Genomic_DNA"/>
</dbReference>
<evidence type="ECO:0000313" key="2">
    <source>
        <dbReference type="EMBL" id="EAR20709.1"/>
    </source>
</evidence>
<evidence type="ECO:0000313" key="3">
    <source>
        <dbReference type="Proteomes" id="UP000003374"/>
    </source>
</evidence>
<evidence type="ECO:0000259" key="1">
    <source>
        <dbReference type="Pfam" id="PF02464"/>
    </source>
</evidence>
<proteinExistence type="predicted"/>
<accession>A4BU35</accession>
<dbReference type="RefSeq" id="WP_005003089.1">
    <property type="nucleotide sequence ID" value="NZ_CH672427.1"/>
</dbReference>
<dbReference type="STRING" id="314278.NB231_12501"/>
<dbReference type="NCBIfam" id="TIGR00199">
    <property type="entry name" value="PncC_domain"/>
    <property type="match status" value="1"/>
</dbReference>
<dbReference type="InterPro" id="IPR008136">
    <property type="entry name" value="CinA_C"/>
</dbReference>
<dbReference type="eggNOG" id="COG1546">
    <property type="taxonomic scope" value="Bacteria"/>
</dbReference>
<dbReference type="AlphaFoldDB" id="A4BU35"/>